<organism evidence="1 2">
    <name type="scientific">Acanthoscelides obtectus</name>
    <name type="common">Bean weevil</name>
    <name type="synonym">Bruchus obtectus</name>
    <dbReference type="NCBI Taxonomy" id="200917"/>
    <lineage>
        <taxon>Eukaryota</taxon>
        <taxon>Metazoa</taxon>
        <taxon>Ecdysozoa</taxon>
        <taxon>Arthropoda</taxon>
        <taxon>Hexapoda</taxon>
        <taxon>Insecta</taxon>
        <taxon>Pterygota</taxon>
        <taxon>Neoptera</taxon>
        <taxon>Endopterygota</taxon>
        <taxon>Coleoptera</taxon>
        <taxon>Polyphaga</taxon>
        <taxon>Cucujiformia</taxon>
        <taxon>Chrysomeloidea</taxon>
        <taxon>Chrysomelidae</taxon>
        <taxon>Bruchinae</taxon>
        <taxon>Bruchini</taxon>
        <taxon>Acanthoscelides</taxon>
    </lineage>
</organism>
<accession>A0A9P0KUN3</accession>
<dbReference type="EMBL" id="CAKOFQ010006917">
    <property type="protein sequence ID" value="CAH1982146.1"/>
    <property type="molecule type" value="Genomic_DNA"/>
</dbReference>
<reference evidence="1" key="1">
    <citation type="submission" date="2022-03" db="EMBL/GenBank/DDBJ databases">
        <authorList>
            <person name="Sayadi A."/>
        </authorList>
    </citation>
    <scope>NUCLEOTIDE SEQUENCE</scope>
</reference>
<dbReference type="AlphaFoldDB" id="A0A9P0KUN3"/>
<protein>
    <submittedName>
        <fullName evidence="1">Uncharacterized protein</fullName>
    </submittedName>
</protein>
<keyword evidence="2" id="KW-1185">Reference proteome</keyword>
<evidence type="ECO:0000313" key="2">
    <source>
        <dbReference type="Proteomes" id="UP001152888"/>
    </source>
</evidence>
<evidence type="ECO:0000313" key="1">
    <source>
        <dbReference type="EMBL" id="CAH1982146.1"/>
    </source>
</evidence>
<comment type="caution">
    <text evidence="1">The sequence shown here is derived from an EMBL/GenBank/DDBJ whole genome shotgun (WGS) entry which is preliminary data.</text>
</comment>
<sequence length="160" mass="18117">MRKIQEQTAHSLAILGSQLNSLLSNNPNGSKELAASLADAAQLTCNIHHAISTHRKYNILPSARKLAETSKTDEFLFGKNFVVDLKSLDAAKKASFELKANRARLFQKAPLISTNKQQPIAYNRQNYPDFQTKNLNWKRQPQKSRKKDPRSGIFKSHIFL</sequence>
<dbReference type="OrthoDB" id="6760539at2759"/>
<dbReference type="Proteomes" id="UP001152888">
    <property type="component" value="Unassembled WGS sequence"/>
</dbReference>
<proteinExistence type="predicted"/>
<name>A0A9P0KUN3_ACAOB</name>
<gene>
    <name evidence="1" type="ORF">ACAOBT_LOCUS14857</name>
</gene>